<protein>
    <recommendedName>
        <fullName evidence="6 10">5-hydroxyisourate hydrolase</fullName>
        <shortName evidence="10">HIU hydrolase</shortName>
        <shortName evidence="10">HIUHase</shortName>
        <ecNumber evidence="5 10">3.5.2.17</ecNumber>
    </recommendedName>
</protein>
<comment type="caution">
    <text evidence="12">The sequence shown here is derived from an EMBL/GenBank/DDBJ whole genome shotgun (WGS) entry which is preliminary data.</text>
</comment>
<dbReference type="GO" id="GO:0033971">
    <property type="term" value="F:hydroxyisourate hydrolase activity"/>
    <property type="evidence" value="ECO:0007669"/>
    <property type="project" value="UniProtKB-EC"/>
</dbReference>
<organism evidence="12 13">
    <name type="scientific">Acinetobacter nectaris CIP 110549</name>
    <dbReference type="NCBI Taxonomy" id="1392540"/>
    <lineage>
        <taxon>Bacteria</taxon>
        <taxon>Pseudomonadati</taxon>
        <taxon>Pseudomonadota</taxon>
        <taxon>Gammaproteobacteria</taxon>
        <taxon>Moraxellales</taxon>
        <taxon>Moraxellaceae</taxon>
        <taxon>Acinetobacter</taxon>
    </lineage>
</organism>
<dbReference type="OrthoDB" id="9792386at2"/>
<dbReference type="InterPro" id="IPR023418">
    <property type="entry name" value="Thyroxine_BS"/>
</dbReference>
<keyword evidence="8 10" id="KW-0378">Hydrolase</keyword>
<feature type="binding site" evidence="9">
    <location>
        <position position="5"/>
    </location>
    <ligand>
        <name>substrate</name>
    </ligand>
</feature>
<dbReference type="PANTHER" id="PTHR10395">
    <property type="entry name" value="URICASE AND TRANSTHYRETIN-RELATED"/>
    <property type="match status" value="1"/>
</dbReference>
<dbReference type="EMBL" id="AYER01000006">
    <property type="protein sequence ID" value="ESK38788.1"/>
    <property type="molecule type" value="Genomic_DNA"/>
</dbReference>
<feature type="binding site" evidence="9">
    <location>
        <position position="41"/>
    </location>
    <ligand>
        <name>substrate</name>
    </ligand>
</feature>
<evidence type="ECO:0000256" key="8">
    <source>
        <dbReference type="ARBA" id="ARBA00022801"/>
    </source>
</evidence>
<reference evidence="12 13" key="1">
    <citation type="submission" date="2013-10" db="EMBL/GenBank/DDBJ databases">
        <title>The Genome Sequence of Acinetobacter nectaris CIP 110549.</title>
        <authorList>
            <consortium name="The Broad Institute Genomics Platform"/>
            <consortium name="The Broad Institute Genome Sequencing Center for Infectious Disease"/>
            <person name="Cerqueira G."/>
            <person name="Feldgarden M."/>
            <person name="Courvalin P."/>
            <person name="Grillot-Courvalin C."/>
            <person name="Clermont D."/>
            <person name="Rocha E."/>
            <person name="Yoon E.-J."/>
            <person name="Nemec A."/>
            <person name="Young S.K."/>
            <person name="Zeng Q."/>
            <person name="Gargeya S."/>
            <person name="Fitzgerald M."/>
            <person name="Abouelleil A."/>
            <person name="Alvarado L."/>
            <person name="Berlin A.M."/>
            <person name="Chapman S.B."/>
            <person name="Gainer-Dewar J."/>
            <person name="Goldberg J."/>
            <person name="Gnerre S."/>
            <person name="Griggs A."/>
            <person name="Gujja S."/>
            <person name="Hansen M."/>
            <person name="Howarth C."/>
            <person name="Imamovic A."/>
            <person name="Ireland A."/>
            <person name="Larimer J."/>
            <person name="McCowan C."/>
            <person name="Murphy C."/>
            <person name="Pearson M."/>
            <person name="Poon T.W."/>
            <person name="Priest M."/>
            <person name="Roberts A."/>
            <person name="Saif S."/>
            <person name="Shea T."/>
            <person name="Sykes S."/>
            <person name="Wortman J."/>
            <person name="Nusbaum C."/>
            <person name="Birren B."/>
        </authorList>
    </citation>
    <scope>NUCLEOTIDE SEQUENCE [LARGE SCALE GENOMIC DNA]</scope>
    <source>
        <strain evidence="12 13">CIP 110549</strain>
    </source>
</reference>
<dbReference type="InterPro" id="IPR000895">
    <property type="entry name" value="Transthyretin/HIU_hydrolase"/>
</dbReference>
<name>V2T8M9_9GAMM</name>
<dbReference type="CDD" id="cd05822">
    <property type="entry name" value="TLP_HIUase"/>
    <property type="match status" value="1"/>
</dbReference>
<feature type="domain" description="Transthyretin/hydroxyisourate hydrolase" evidence="11">
    <location>
        <begin position="2"/>
        <end position="107"/>
    </location>
</feature>
<proteinExistence type="inferred from homology"/>
<comment type="subunit">
    <text evidence="4 10">Homotetramer.</text>
</comment>
<dbReference type="SUPFAM" id="SSF49472">
    <property type="entry name" value="Transthyretin (synonym: prealbumin)"/>
    <property type="match status" value="1"/>
</dbReference>
<evidence type="ECO:0000256" key="4">
    <source>
        <dbReference type="ARBA" id="ARBA00011881"/>
    </source>
</evidence>
<dbReference type="EC" id="3.5.2.17" evidence="5 10"/>
<evidence type="ECO:0000256" key="7">
    <source>
        <dbReference type="ARBA" id="ARBA00022631"/>
    </source>
</evidence>
<dbReference type="RefSeq" id="WP_023273227.1">
    <property type="nucleotide sequence ID" value="NZ_KI530723.1"/>
</dbReference>
<dbReference type="Proteomes" id="UP000023785">
    <property type="component" value="Unassembled WGS sequence"/>
</dbReference>
<dbReference type="GO" id="GO:0006144">
    <property type="term" value="P:purine nucleobase metabolic process"/>
    <property type="evidence" value="ECO:0007669"/>
    <property type="project" value="UniProtKB-KW"/>
</dbReference>
<dbReference type="NCBIfam" id="TIGR02962">
    <property type="entry name" value="hdxy_isourate"/>
    <property type="match status" value="1"/>
</dbReference>
<dbReference type="STRING" id="1392540.P256_01607"/>
<evidence type="ECO:0000259" key="11">
    <source>
        <dbReference type="Pfam" id="PF00576"/>
    </source>
</evidence>
<sequence>MISTHILDTQLGKPASFISVRLFQVETNRYIGEGVTDSNGRIQDLQIQIPIEQGIYQLEYDVAPYFQKLNTPSFFPKVYIQFYISALNEHYHIPLLLSAHAYSTYRGS</sequence>
<dbReference type="Gene3D" id="2.60.40.180">
    <property type="entry name" value="Transthyretin/hydroxyisourate hydrolase domain"/>
    <property type="match status" value="1"/>
</dbReference>
<dbReference type="InterPro" id="IPR036817">
    <property type="entry name" value="Transthyretin/HIU_hydrolase_sf"/>
</dbReference>
<dbReference type="PRINTS" id="PR00189">
    <property type="entry name" value="TRNSTHYRETIN"/>
</dbReference>
<evidence type="ECO:0000256" key="9">
    <source>
        <dbReference type="PIRSR" id="PIRSR600895-51"/>
    </source>
</evidence>
<dbReference type="Pfam" id="PF00576">
    <property type="entry name" value="Transthyretin"/>
    <property type="match status" value="1"/>
</dbReference>
<accession>V2T8M9</accession>
<evidence type="ECO:0000256" key="6">
    <source>
        <dbReference type="ARBA" id="ARBA00017539"/>
    </source>
</evidence>
<comment type="catalytic activity">
    <reaction evidence="1 10">
        <text>5-hydroxyisourate + H2O = 5-hydroxy-2-oxo-4-ureido-2,5-dihydro-1H-imidazole-5-carboxylate + H(+)</text>
        <dbReference type="Rhea" id="RHEA:23736"/>
        <dbReference type="ChEBI" id="CHEBI:15377"/>
        <dbReference type="ChEBI" id="CHEBI:15378"/>
        <dbReference type="ChEBI" id="CHEBI:18072"/>
        <dbReference type="ChEBI" id="CHEBI:58639"/>
        <dbReference type="EC" id="3.5.2.17"/>
    </reaction>
</comment>
<evidence type="ECO:0000256" key="3">
    <source>
        <dbReference type="ARBA" id="ARBA00009850"/>
    </source>
</evidence>
<evidence type="ECO:0000313" key="13">
    <source>
        <dbReference type="Proteomes" id="UP000023785"/>
    </source>
</evidence>
<dbReference type="InterPro" id="IPR014306">
    <property type="entry name" value="Hydroxyisourate_hydrolase"/>
</dbReference>
<gene>
    <name evidence="12" type="ORF">P256_01607</name>
</gene>
<evidence type="ECO:0000313" key="12">
    <source>
        <dbReference type="EMBL" id="ESK38788.1"/>
    </source>
</evidence>
<dbReference type="eggNOG" id="COG2351">
    <property type="taxonomic scope" value="Bacteria"/>
</dbReference>
<feature type="binding site" evidence="9">
    <location>
        <position position="105"/>
    </location>
    <ligand>
        <name>substrate</name>
    </ligand>
</feature>
<evidence type="ECO:0000256" key="2">
    <source>
        <dbReference type="ARBA" id="ARBA00002704"/>
    </source>
</evidence>
<evidence type="ECO:0000256" key="5">
    <source>
        <dbReference type="ARBA" id="ARBA00012609"/>
    </source>
</evidence>
<dbReference type="InterPro" id="IPR023416">
    <property type="entry name" value="Transthyretin/HIU_hydrolase_d"/>
</dbReference>
<dbReference type="PANTHER" id="PTHR10395:SF7">
    <property type="entry name" value="5-HYDROXYISOURATE HYDROLASE"/>
    <property type="match status" value="1"/>
</dbReference>
<keyword evidence="7 10" id="KW-0659">Purine metabolism</keyword>
<dbReference type="HOGENOM" id="CLU_115536_1_0_6"/>
<dbReference type="PATRIC" id="fig|1392540.3.peg.1556"/>
<comment type="function">
    <text evidence="2">Catalyzes the hydrolysis of 5-hydroxyisourate (HIU) to 2-oxo-4-hydroxy-4-carboxy-5-ureidoimidazoline (OHCU).</text>
</comment>
<evidence type="ECO:0000256" key="10">
    <source>
        <dbReference type="RuleBase" id="RU361270"/>
    </source>
</evidence>
<dbReference type="AlphaFoldDB" id="V2T8M9"/>
<comment type="similarity">
    <text evidence="3 10">Belongs to the transthyretin family. 5-hydroxyisourate hydrolase subfamily.</text>
</comment>
<dbReference type="PROSITE" id="PS00768">
    <property type="entry name" value="TRANSTHYRETIN_1"/>
    <property type="match status" value="1"/>
</dbReference>
<keyword evidence="13" id="KW-1185">Reference proteome</keyword>
<evidence type="ECO:0000256" key="1">
    <source>
        <dbReference type="ARBA" id="ARBA00001043"/>
    </source>
</evidence>